<proteinExistence type="predicted"/>
<name>A0A542DUH6_9ACTN</name>
<dbReference type="EMBL" id="VFMM01000003">
    <property type="protein sequence ID" value="TQJ06730.1"/>
    <property type="molecule type" value="Genomic_DNA"/>
</dbReference>
<evidence type="ECO:0000256" key="1">
    <source>
        <dbReference type="SAM" id="MobiDB-lite"/>
    </source>
</evidence>
<gene>
    <name evidence="2" type="ORF">FB475_6397</name>
</gene>
<evidence type="ECO:0000313" key="3">
    <source>
        <dbReference type="Proteomes" id="UP000316298"/>
    </source>
</evidence>
<organism evidence="2 3">
    <name type="scientific">Kribbella jejuensis</name>
    <dbReference type="NCBI Taxonomy" id="236068"/>
    <lineage>
        <taxon>Bacteria</taxon>
        <taxon>Bacillati</taxon>
        <taxon>Actinomycetota</taxon>
        <taxon>Actinomycetes</taxon>
        <taxon>Propionibacteriales</taxon>
        <taxon>Kribbellaceae</taxon>
        <taxon>Kribbella</taxon>
    </lineage>
</organism>
<protein>
    <submittedName>
        <fullName evidence="2">Uncharacterized protein</fullName>
    </submittedName>
</protein>
<evidence type="ECO:0000313" key="2">
    <source>
        <dbReference type="EMBL" id="TQJ06730.1"/>
    </source>
</evidence>
<dbReference type="Proteomes" id="UP000316298">
    <property type="component" value="Unassembled WGS sequence"/>
</dbReference>
<feature type="compositionally biased region" description="Gly residues" evidence="1">
    <location>
        <begin position="1"/>
        <end position="12"/>
    </location>
</feature>
<dbReference type="AlphaFoldDB" id="A0A542DUH6"/>
<comment type="caution">
    <text evidence="2">The sequence shown here is derived from an EMBL/GenBank/DDBJ whole genome shotgun (WGS) entry which is preliminary data.</text>
</comment>
<feature type="region of interest" description="Disordered" evidence="1">
    <location>
        <begin position="1"/>
        <end position="31"/>
    </location>
</feature>
<keyword evidence="3" id="KW-1185">Reference proteome</keyword>
<reference evidence="2 3" key="1">
    <citation type="submission" date="2019-06" db="EMBL/GenBank/DDBJ databases">
        <title>Sequencing the genomes of 1000 actinobacteria strains.</title>
        <authorList>
            <person name="Klenk H.-P."/>
        </authorList>
    </citation>
    <scope>NUCLEOTIDE SEQUENCE [LARGE SCALE GENOMIC DNA]</scope>
    <source>
        <strain evidence="2 3">DSM 17305</strain>
    </source>
</reference>
<accession>A0A542DUH6</accession>
<sequence length="258" mass="28183">MPGGGTWVGGSSMGPFDDDASDDESRERAEQVVDELLGRQQSDAVGSLSVADIENDVETFGQQLDLLGALGLGFPALAVGDEYIPMSLQLVSQPRRPIDLDDIQFLRLPGEWYYDRIRRDFELAELENDRFRTIPAEAAQETFRSRLVGFLTTRIAATAGRIGWPAQAIQLPLRRGGRRTAVPGCTFTVTANTSGLRVHWSGAYFASGKYFGHPTNPAVSTLQSGDYIFGVDGGSYTSIVWDHTVVKLPGTPSIHLLY</sequence>